<evidence type="ECO:0000313" key="1">
    <source>
        <dbReference type="EMBL" id="ACL69504.1"/>
    </source>
</evidence>
<gene>
    <name evidence="1" type="ordered locus">Hore_07470</name>
</gene>
<dbReference type="RefSeq" id="WP_012635692.1">
    <property type="nucleotide sequence ID" value="NC_011899.1"/>
</dbReference>
<dbReference type="AlphaFoldDB" id="B8CW35"/>
<protein>
    <submittedName>
        <fullName evidence="1">Predicted nucleic-acid-binding protein containing a Zn-ribbon domain</fullName>
    </submittedName>
</protein>
<dbReference type="HOGENOM" id="CLU_188846_1_0_9"/>
<name>B8CW35_HALOH</name>
<sequence>MNKSFTCPKCGCQEYEKDEIRATGGGFAKIFDVQNKRFTAITCTNCRYTEFYKGDTKTLINILDFLTD</sequence>
<proteinExistence type="predicted"/>
<dbReference type="InterPro" id="IPR018652">
    <property type="entry name" value="DUF2082_NA-bd_Znr"/>
</dbReference>
<reference evidence="1 2" key="1">
    <citation type="journal article" date="2009" name="PLoS ONE">
        <title>Genome analysis of the anaerobic thermohalophilic bacterium Halothermothrix orenii.</title>
        <authorList>
            <person name="Mavromatis K."/>
            <person name="Ivanova N."/>
            <person name="Anderson I."/>
            <person name="Lykidis A."/>
            <person name="Hooper S.D."/>
            <person name="Sun H."/>
            <person name="Kunin V."/>
            <person name="Lapidus A."/>
            <person name="Hugenholtz P."/>
            <person name="Patel B."/>
            <person name="Kyrpides N.C."/>
        </authorList>
    </citation>
    <scope>NUCLEOTIDE SEQUENCE [LARGE SCALE GENOMIC DNA]</scope>
    <source>
        <strain evidence="2">H 168 / OCM 544 / DSM 9562</strain>
    </source>
</reference>
<organism evidence="1 2">
    <name type="scientific">Halothermothrix orenii (strain H 168 / OCM 544 / DSM 9562)</name>
    <dbReference type="NCBI Taxonomy" id="373903"/>
    <lineage>
        <taxon>Bacteria</taxon>
        <taxon>Bacillati</taxon>
        <taxon>Bacillota</taxon>
        <taxon>Clostridia</taxon>
        <taxon>Halanaerobiales</taxon>
        <taxon>Halothermotrichaceae</taxon>
        <taxon>Halothermothrix</taxon>
    </lineage>
</organism>
<dbReference type="Pfam" id="PF09855">
    <property type="entry name" value="Zn_ribbon_13"/>
    <property type="match status" value="1"/>
</dbReference>
<evidence type="ECO:0000313" key="2">
    <source>
        <dbReference type="Proteomes" id="UP000000719"/>
    </source>
</evidence>
<keyword evidence="2" id="KW-1185">Reference proteome</keyword>
<dbReference type="eggNOG" id="COG3478">
    <property type="taxonomic scope" value="Bacteria"/>
</dbReference>
<dbReference type="KEGG" id="hor:Hore_07470"/>
<dbReference type="OrthoDB" id="6293663at2"/>
<accession>B8CW35</accession>
<dbReference type="EMBL" id="CP001098">
    <property type="protein sequence ID" value="ACL69504.1"/>
    <property type="molecule type" value="Genomic_DNA"/>
</dbReference>
<dbReference type="STRING" id="373903.Hore_07470"/>
<dbReference type="Proteomes" id="UP000000719">
    <property type="component" value="Chromosome"/>
</dbReference>